<organism evidence="1 2">
    <name type="scientific">Candidozyma haemuli</name>
    <dbReference type="NCBI Taxonomy" id="45357"/>
    <lineage>
        <taxon>Eukaryota</taxon>
        <taxon>Fungi</taxon>
        <taxon>Dikarya</taxon>
        <taxon>Ascomycota</taxon>
        <taxon>Saccharomycotina</taxon>
        <taxon>Pichiomycetes</taxon>
        <taxon>Metschnikowiaceae</taxon>
        <taxon>Candidozyma</taxon>
    </lineage>
</organism>
<comment type="caution">
    <text evidence="1">The sequence shown here is derived from an EMBL/GenBank/DDBJ whole genome shotgun (WGS) entry which is preliminary data.</text>
</comment>
<evidence type="ECO:0000313" key="1">
    <source>
        <dbReference type="EMBL" id="PVH18638.1"/>
    </source>
</evidence>
<keyword evidence="2" id="KW-1185">Reference proteome</keyword>
<accession>A0A2V1ALD0</accession>
<proteinExistence type="predicted"/>
<reference evidence="1 2" key="1">
    <citation type="submission" date="2017-12" db="EMBL/GenBank/DDBJ databases">
        <title>Genome Sequence of a Multidrug-Resistant Candida haemulonii Isolate from a Patient with Chronic Leg Ulcers in Israel.</title>
        <authorList>
            <person name="Chow N.A."/>
            <person name="Gade L."/>
            <person name="Batra D."/>
            <person name="Rowe L.A."/>
            <person name="Ben-Ami R."/>
            <person name="Loparev V.N."/>
            <person name="Litvintseva A.P."/>
        </authorList>
    </citation>
    <scope>NUCLEOTIDE SEQUENCE [LARGE SCALE GENOMIC DNA]</scope>
    <source>
        <strain evidence="1 2">B11899</strain>
    </source>
</reference>
<gene>
    <name evidence="1" type="ORF">CXQ85_000920</name>
</gene>
<dbReference type="VEuPathDB" id="FungiDB:CXQ85_000920"/>
<dbReference type="EMBL" id="PKFO01000001">
    <property type="protein sequence ID" value="PVH18638.1"/>
    <property type="molecule type" value="Genomic_DNA"/>
</dbReference>
<dbReference type="RefSeq" id="XP_025339578.1">
    <property type="nucleotide sequence ID" value="XM_025484647.1"/>
</dbReference>
<dbReference type="AlphaFoldDB" id="A0A2V1ALD0"/>
<protein>
    <submittedName>
        <fullName evidence="1">Uncharacterized protein</fullName>
    </submittedName>
</protein>
<evidence type="ECO:0000313" key="2">
    <source>
        <dbReference type="Proteomes" id="UP000244309"/>
    </source>
</evidence>
<dbReference type="Proteomes" id="UP000244309">
    <property type="component" value="Unassembled WGS sequence"/>
</dbReference>
<sequence>MTEEIIDSFFVLEKHDVYDKEVDASSPVFKCIKAHTKNYVSHFTTVVSCDGLCYYVSVIRIRKLNGTEKLEGDAEHSRDINSSLLNHLVPKICQEPSIPDKDDKGTVRYLATLPKDSKKTYANCYFTWGKNMICSVTDVGPSMIRFDSRRFESSGHHILDDKSIVYFEATFVGEEKIAQPSGSHIILPGMLLGDFLNLRLTLSPGSTGSSDTMELFLESLHITLVERTAISSNESGFPMRFGTPNICRRPIVRHVGLSTPIFGASQNYGSSWQDFWSFNVPSHMYNCRFPSIEVTSFSNNFIRHYFLEIEVMLRCKGQKFRVIVHQIINVAAEDFFDIVEWSPPENSHYAAASEEHSLTDFSGLLEIPKVLASCSAKNNLHYEHCLTACSTGSSILADFSQFKLLDGASVVLPGMLFSSFTNAELTIKDSDEQVPTDVSIERIQVKIKEKVCFVYPSKENSSKIVFEETVDSTYNLLWDVFEIIQSFIYCISVSCGYEGVEIIDR</sequence>
<dbReference type="GeneID" id="37006251"/>
<name>A0A2V1ALD0_9ASCO</name>